<evidence type="ECO:0000313" key="4">
    <source>
        <dbReference type="Proteomes" id="UP001307608"/>
    </source>
</evidence>
<feature type="coiled-coil region" evidence="1">
    <location>
        <begin position="216"/>
        <end position="304"/>
    </location>
</feature>
<dbReference type="EMBL" id="AP027271">
    <property type="protein sequence ID" value="BDX03194.1"/>
    <property type="molecule type" value="Genomic_DNA"/>
</dbReference>
<evidence type="ECO:0000259" key="2">
    <source>
        <dbReference type="SMART" id="SM00974"/>
    </source>
</evidence>
<reference evidence="3 4" key="1">
    <citation type="submission" date="2023-01" db="EMBL/GenBank/DDBJ databases">
        <title>Complete genome sequence of Marinomonas pontica strain 200518_36.</title>
        <authorList>
            <person name="Ueki S."/>
            <person name="Gajardo G."/>
            <person name="Maruyama F."/>
        </authorList>
    </citation>
    <scope>NUCLEOTIDE SEQUENCE [LARGE SCALE GENOMIC DNA]</scope>
    <source>
        <strain evidence="3 4">200518_36</strain>
    </source>
</reference>
<proteinExistence type="predicted"/>
<dbReference type="Pfam" id="PF10544">
    <property type="entry name" value="T5orf172"/>
    <property type="match status" value="1"/>
</dbReference>
<keyword evidence="4" id="KW-1185">Reference proteome</keyword>
<keyword evidence="1" id="KW-0175">Coiled coil</keyword>
<accession>A0ABM8FFX6</accession>
<protein>
    <submittedName>
        <fullName evidence="3">Chromosome segregation ATPase</fullName>
    </submittedName>
</protein>
<dbReference type="Pfam" id="PF13250">
    <property type="entry name" value="SNIPE"/>
    <property type="match status" value="1"/>
</dbReference>
<organism evidence="3 4">
    <name type="scientific">Marinomonas pontica</name>
    <dbReference type="NCBI Taxonomy" id="264739"/>
    <lineage>
        <taxon>Bacteria</taxon>
        <taxon>Pseudomonadati</taxon>
        <taxon>Pseudomonadota</taxon>
        <taxon>Gammaproteobacteria</taxon>
        <taxon>Oceanospirillales</taxon>
        <taxon>Oceanospirillaceae</taxon>
        <taxon>Marinomonas</taxon>
    </lineage>
</organism>
<evidence type="ECO:0000256" key="1">
    <source>
        <dbReference type="SAM" id="Coils"/>
    </source>
</evidence>
<gene>
    <name evidence="3" type="ORF">MACH16_19420</name>
</gene>
<sequence>MFITIALAAFTLLSLIFLVKSRSALKRAKAIDKEVEKVYGPATEKEQLLFDITKSYHVLQENYQTGMSQLKECENRLSHYYLSVGSTDSVSYSSLSQLHDLEDLENKLSKTKQAIKQLVSDKKACTCSIGDDVVVNGKKSEAKKLFNREIKLRLRCLDNEFKAAAALVDWNNINRLIERTKDTFQDINSSADLVKTYLTKEYLQLKIMELRLGYEINQLKQDLKEEQRQELQIQREAEREEKRIKAAAEKTEKERLIMERLVAEELSKLESSTEEQKALYEVHKQELEKLREKAKRAISLAQQTRAGYVYVISNKLSFGEGVVKIGMTRRADPYDRVKELGDASVPELFDVHAFAFTEDAPTFERFLHSRFSDQRVNLINGRKEFFFASADDVVAEMKNYEGEYELNEIAVSISAS</sequence>
<dbReference type="InterPro" id="IPR025280">
    <property type="entry name" value="SNIPE"/>
</dbReference>
<dbReference type="Proteomes" id="UP001307608">
    <property type="component" value="Chromosome"/>
</dbReference>
<dbReference type="InterPro" id="IPR018306">
    <property type="entry name" value="Phage_T5_Orf172_DNA-bd"/>
</dbReference>
<dbReference type="SMART" id="SM00974">
    <property type="entry name" value="T5orf172"/>
    <property type="match status" value="1"/>
</dbReference>
<evidence type="ECO:0000313" key="3">
    <source>
        <dbReference type="EMBL" id="BDX03194.1"/>
    </source>
</evidence>
<name>A0ABM8FFX6_9GAMM</name>
<dbReference type="RefSeq" id="WP_338267524.1">
    <property type="nucleotide sequence ID" value="NZ_AP027271.1"/>
</dbReference>
<feature type="domain" description="Bacteriophage T5 Orf172 DNA-binding" evidence="2">
    <location>
        <begin position="317"/>
        <end position="397"/>
    </location>
</feature>